<feature type="compositionally biased region" description="Low complexity" evidence="1">
    <location>
        <begin position="195"/>
        <end position="208"/>
    </location>
</feature>
<proteinExistence type="predicted"/>
<dbReference type="PROSITE" id="PS50940">
    <property type="entry name" value="CHIT_BIND_II"/>
    <property type="match status" value="1"/>
</dbReference>
<dbReference type="PANTHER" id="PTHR22933">
    <property type="entry name" value="FI18007P1-RELATED"/>
    <property type="match status" value="1"/>
</dbReference>
<feature type="domain" description="Chitin-binding type-2" evidence="2">
    <location>
        <begin position="693"/>
        <end position="752"/>
    </location>
</feature>
<feature type="compositionally biased region" description="Polar residues" evidence="1">
    <location>
        <begin position="816"/>
        <end position="825"/>
    </location>
</feature>
<feature type="compositionally biased region" description="Low complexity" evidence="1">
    <location>
        <begin position="773"/>
        <end position="791"/>
    </location>
</feature>
<reference evidence="4" key="1">
    <citation type="submission" date="2011-08" db="EMBL/GenBank/DDBJ databases">
        <authorList>
            <person name="Rombauts S."/>
        </authorList>
    </citation>
    <scope>NUCLEOTIDE SEQUENCE</scope>
    <source>
        <strain evidence="4">London</strain>
    </source>
</reference>
<reference evidence="3" key="2">
    <citation type="submission" date="2015-06" db="UniProtKB">
        <authorList>
            <consortium name="EnsemblMetazoa"/>
        </authorList>
    </citation>
    <scope>IDENTIFICATION</scope>
</reference>
<keyword evidence="4" id="KW-1185">Reference proteome</keyword>
<feature type="region of interest" description="Disordered" evidence="1">
    <location>
        <begin position="189"/>
        <end position="214"/>
    </location>
</feature>
<protein>
    <recommendedName>
        <fullName evidence="2">Chitin-binding type-2 domain-containing protein</fullName>
    </recommendedName>
</protein>
<accession>T1KU67</accession>
<feature type="compositionally biased region" description="Low complexity" evidence="1">
    <location>
        <begin position="523"/>
        <end position="540"/>
    </location>
</feature>
<dbReference type="SUPFAM" id="SSF57625">
    <property type="entry name" value="Invertebrate chitin-binding proteins"/>
    <property type="match status" value="1"/>
</dbReference>
<feature type="compositionally biased region" description="Basic and acidic residues" evidence="1">
    <location>
        <begin position="864"/>
        <end position="876"/>
    </location>
</feature>
<dbReference type="Pfam" id="PF01607">
    <property type="entry name" value="CBM_14"/>
    <property type="match status" value="1"/>
</dbReference>
<dbReference type="InterPro" id="IPR036508">
    <property type="entry name" value="Chitin-bd_dom_sf"/>
</dbReference>
<feature type="compositionally biased region" description="Polar residues" evidence="1">
    <location>
        <begin position="484"/>
        <end position="497"/>
    </location>
</feature>
<feature type="compositionally biased region" description="Polar residues" evidence="1">
    <location>
        <begin position="452"/>
        <end position="461"/>
    </location>
</feature>
<dbReference type="HOGENOM" id="CLU_1231313_0_0_1"/>
<feature type="compositionally biased region" description="Low complexity" evidence="1">
    <location>
        <begin position="841"/>
        <end position="852"/>
    </location>
</feature>
<organism evidence="3 4">
    <name type="scientific">Tetranychus urticae</name>
    <name type="common">Two-spotted spider mite</name>
    <dbReference type="NCBI Taxonomy" id="32264"/>
    <lineage>
        <taxon>Eukaryota</taxon>
        <taxon>Metazoa</taxon>
        <taxon>Ecdysozoa</taxon>
        <taxon>Arthropoda</taxon>
        <taxon>Chelicerata</taxon>
        <taxon>Arachnida</taxon>
        <taxon>Acari</taxon>
        <taxon>Acariformes</taxon>
        <taxon>Trombidiformes</taxon>
        <taxon>Prostigmata</taxon>
        <taxon>Eleutherengona</taxon>
        <taxon>Raphignathae</taxon>
        <taxon>Tetranychoidea</taxon>
        <taxon>Tetranychidae</taxon>
        <taxon>Tetranychus</taxon>
    </lineage>
</organism>
<feature type="compositionally biased region" description="Low complexity" evidence="1">
    <location>
        <begin position="370"/>
        <end position="386"/>
    </location>
</feature>
<feature type="region of interest" description="Disordered" evidence="1">
    <location>
        <begin position="246"/>
        <end position="333"/>
    </location>
</feature>
<feature type="region of interest" description="Disordered" evidence="1">
    <location>
        <begin position="71"/>
        <end position="95"/>
    </location>
</feature>
<feature type="compositionally biased region" description="Polar residues" evidence="1">
    <location>
        <begin position="15"/>
        <end position="24"/>
    </location>
</feature>
<feature type="compositionally biased region" description="Polar residues" evidence="1">
    <location>
        <begin position="400"/>
        <end position="419"/>
    </location>
</feature>
<feature type="region of interest" description="Disordered" evidence="1">
    <location>
        <begin position="770"/>
        <end position="825"/>
    </location>
</feature>
<evidence type="ECO:0000313" key="3">
    <source>
        <dbReference type="EnsemblMetazoa" id="tetur21g02330.1"/>
    </source>
</evidence>
<dbReference type="EMBL" id="CAEY01000550">
    <property type="status" value="NOT_ANNOTATED_CDS"/>
    <property type="molecule type" value="Genomic_DNA"/>
</dbReference>
<feature type="compositionally biased region" description="Basic and acidic residues" evidence="1">
    <location>
        <begin position="26"/>
        <end position="49"/>
    </location>
</feature>
<dbReference type="Gene3D" id="2.170.140.10">
    <property type="entry name" value="Chitin binding domain"/>
    <property type="match status" value="1"/>
</dbReference>
<dbReference type="AlphaFoldDB" id="T1KU67"/>
<feature type="compositionally biased region" description="Low complexity" evidence="1">
    <location>
        <begin position="440"/>
        <end position="451"/>
    </location>
</feature>
<feature type="region of interest" description="Disordered" evidence="1">
    <location>
        <begin position="370"/>
        <end position="419"/>
    </location>
</feature>
<feature type="compositionally biased region" description="Basic residues" evidence="1">
    <location>
        <begin position="284"/>
        <end position="300"/>
    </location>
</feature>
<dbReference type="InterPro" id="IPR002557">
    <property type="entry name" value="Chitin-bd_dom"/>
</dbReference>
<evidence type="ECO:0000313" key="4">
    <source>
        <dbReference type="Proteomes" id="UP000015104"/>
    </source>
</evidence>
<dbReference type="GO" id="GO:0005576">
    <property type="term" value="C:extracellular region"/>
    <property type="evidence" value="ECO:0007669"/>
    <property type="project" value="InterPro"/>
</dbReference>
<dbReference type="GO" id="GO:0008061">
    <property type="term" value="F:chitin binding"/>
    <property type="evidence" value="ECO:0007669"/>
    <property type="project" value="InterPro"/>
</dbReference>
<feature type="compositionally biased region" description="Basic and acidic residues" evidence="1">
    <location>
        <begin position="794"/>
        <end position="811"/>
    </location>
</feature>
<feature type="region of interest" description="Disordered" evidence="1">
    <location>
        <begin position="837"/>
        <end position="876"/>
    </location>
</feature>
<sequence>MIVPQSTRNRKVWQPLSSTVGSDQTEQEKETVEENKGEPSSENVDKRWPLISKENIESEIFRDEWRTEKSPILGLTSNGPDWNNGEDPFSRIDKSVPHITTPIYHRDVEEIRNERKTENGYDKSVSRTSKISWDDKEEFRGSNEGKQVEPIVDDRESIIIGRPGEGDDQAVAPYSPTRLQNRPGMVAPLLPGNPSAPAAQPQPSTFAPPQNPVTVRPTVATSVRTALGLNTERPNKKYVWFEMAKKKSARSSGRQEITTTQSPQDYFTESITATAPSSAPQKQKAPKKAAKQPKTSKPKVTKSVWGLRNAQSDNLKLVDQNRSEPSPPSTIVTEITGTPIITSTRVPFWADTSTKSTEDLIKEWEVIPTANTNNGGRNANTRNTNTEPKKNNLKKRKGQSADTITTTTNSPVYVPTSQASFPTFNPFTETRATSNNQTFKSSASKQAAKKQGNTNDGSFNYMTKIDHGPSPSPPASSAFSFPSTLSTVGNDQRSGRLQTKGGSSGKKASKSSPSNNKKRSSKQKQANISSSSLSASSSSDDASKRFDKLIRTTNNPSLATQTVPTTAKIFNPTTTFASPTTTTRSITTTTQQATTVTTVKAPSSPATTYRSLVTTNQPVFTVTPTFSSDIEDVSIIPNRVPGEGLRKLGNLIVPPNQRSKETEEELKEVRLEDLLPGIPNQDYSTLKTVPKTAFRCSDQQYPGYYGDVETKCQVFHICQSDGRQDDFICPIGTVFNQMLFVCDWWNNFRCEETPNYYEMNANLYDYSKDPSASNSGTTSNVNNTNNKNNNNREIATRFGDKMSGKSEKLVSENEETTSAGELPSTSSVYFVDDYKEATKGKSSAAKSKSSSSPLTVGRRASAALERESEPVEDKRQ</sequence>
<dbReference type="InterPro" id="IPR052976">
    <property type="entry name" value="Scoloptoxin-like"/>
</dbReference>
<feature type="compositionally biased region" description="Polar residues" evidence="1">
    <location>
        <begin position="250"/>
        <end position="274"/>
    </location>
</feature>
<evidence type="ECO:0000259" key="2">
    <source>
        <dbReference type="PROSITE" id="PS50940"/>
    </source>
</evidence>
<dbReference type="SMART" id="SM00494">
    <property type="entry name" value="ChtBD2"/>
    <property type="match status" value="1"/>
</dbReference>
<dbReference type="PANTHER" id="PTHR22933:SF43">
    <property type="entry name" value="LP10131P"/>
    <property type="match status" value="1"/>
</dbReference>
<dbReference type="EnsemblMetazoa" id="tetur21g02330.1">
    <property type="protein sequence ID" value="tetur21g02330.1"/>
    <property type="gene ID" value="tetur21g02330"/>
</dbReference>
<feature type="region of interest" description="Disordered" evidence="1">
    <location>
        <begin position="1"/>
        <end position="49"/>
    </location>
</feature>
<evidence type="ECO:0000256" key="1">
    <source>
        <dbReference type="SAM" id="MobiDB-lite"/>
    </source>
</evidence>
<dbReference type="Proteomes" id="UP000015104">
    <property type="component" value="Unassembled WGS sequence"/>
</dbReference>
<feature type="region of interest" description="Disordered" evidence="1">
    <location>
        <begin position="436"/>
        <end position="541"/>
    </location>
</feature>
<name>T1KU67_TETUR</name>